<dbReference type="SUPFAM" id="SSF52980">
    <property type="entry name" value="Restriction endonuclease-like"/>
    <property type="match status" value="1"/>
</dbReference>
<reference evidence="1 2" key="1">
    <citation type="submission" date="2019-08" db="EMBL/GenBank/DDBJ databases">
        <title>Whole genome sequencing of chitin degrading bacteria Chitinophaga pinensis YS16.</title>
        <authorList>
            <person name="Singh R.P."/>
            <person name="Manchanda G."/>
            <person name="Maurya I.K."/>
            <person name="Joshi N.K."/>
            <person name="Srivastava A.K."/>
        </authorList>
    </citation>
    <scope>NUCLEOTIDE SEQUENCE [LARGE SCALE GENOMIC DNA]</scope>
    <source>
        <strain evidence="1 2">YS-16</strain>
    </source>
</reference>
<dbReference type="InterPro" id="IPR011604">
    <property type="entry name" value="PDDEXK-like_dom_sf"/>
</dbReference>
<comment type="caution">
    <text evidence="1">The sequence shown here is derived from an EMBL/GenBank/DDBJ whole genome shotgun (WGS) entry which is preliminary data.</text>
</comment>
<dbReference type="InterPro" id="IPR011335">
    <property type="entry name" value="Restrct_endonuc-II-like"/>
</dbReference>
<evidence type="ECO:0000313" key="1">
    <source>
        <dbReference type="EMBL" id="TWV98972.1"/>
    </source>
</evidence>
<keyword evidence="2" id="KW-1185">Reference proteome</keyword>
<dbReference type="RefSeq" id="WP_146306584.1">
    <property type="nucleotide sequence ID" value="NZ_VOHS01000020.1"/>
</dbReference>
<sequence length="115" mass="13466">MLKQLLEHVLQTDITVDGHTFPLAAIIWHKRIPEFEFDFPVSAFFPDMLNGLSDDRTSVVVRRFHEQGSSELEGIMNGKMDLFFEHEGRYYILDWKSNYLGGTPEDYTPQPYPQR</sequence>
<dbReference type="AlphaFoldDB" id="A0A5C6LPA5"/>
<evidence type="ECO:0000313" key="2">
    <source>
        <dbReference type="Proteomes" id="UP000318815"/>
    </source>
</evidence>
<dbReference type="EMBL" id="VOHS01000020">
    <property type="protein sequence ID" value="TWV98972.1"/>
    <property type="molecule type" value="Genomic_DNA"/>
</dbReference>
<evidence type="ECO:0008006" key="3">
    <source>
        <dbReference type="Google" id="ProtNLM"/>
    </source>
</evidence>
<organism evidence="1 2">
    <name type="scientific">Chitinophaga pinensis</name>
    <dbReference type="NCBI Taxonomy" id="79329"/>
    <lineage>
        <taxon>Bacteria</taxon>
        <taxon>Pseudomonadati</taxon>
        <taxon>Bacteroidota</taxon>
        <taxon>Chitinophagia</taxon>
        <taxon>Chitinophagales</taxon>
        <taxon>Chitinophagaceae</taxon>
        <taxon>Chitinophaga</taxon>
    </lineage>
</organism>
<dbReference type="Gene3D" id="3.90.320.10">
    <property type="match status" value="1"/>
</dbReference>
<accession>A0A5C6LPA5</accession>
<name>A0A5C6LPA5_9BACT</name>
<proteinExistence type="predicted"/>
<dbReference type="OrthoDB" id="9810135at2"/>
<gene>
    <name evidence="1" type="ORF">FEF09_19000</name>
</gene>
<protein>
    <recommendedName>
        <fullName evidence="3">PD-(D/E)XK endonuclease-like domain-containing protein</fullName>
    </recommendedName>
</protein>
<dbReference type="Proteomes" id="UP000318815">
    <property type="component" value="Unassembled WGS sequence"/>
</dbReference>